<feature type="transmembrane region" description="Helical" evidence="4">
    <location>
        <begin position="37"/>
        <end position="58"/>
    </location>
</feature>
<feature type="domain" description="Major facilitator superfamily (MFS) profile" evidence="5">
    <location>
        <begin position="36"/>
        <end position="416"/>
    </location>
</feature>
<dbReference type="InterPro" id="IPR036259">
    <property type="entry name" value="MFS_trans_sf"/>
</dbReference>
<dbReference type="Proteomes" id="UP000764110">
    <property type="component" value="Unassembled WGS sequence"/>
</dbReference>
<gene>
    <name evidence="6" type="ORF">MHUMG1_09229</name>
</gene>
<keyword evidence="4" id="KW-0472">Membrane</keyword>
<proteinExistence type="inferred from homology"/>
<dbReference type="Gene3D" id="1.20.1250.20">
    <property type="entry name" value="MFS general substrate transporter like domains"/>
    <property type="match status" value="2"/>
</dbReference>
<comment type="subcellular location">
    <subcellularLocation>
        <location evidence="1">Membrane</location>
        <topology evidence="1">Multi-pass membrane protein</topology>
    </subcellularLocation>
</comment>
<feature type="transmembrane region" description="Helical" evidence="4">
    <location>
        <begin position="78"/>
        <end position="100"/>
    </location>
</feature>
<dbReference type="GO" id="GO:0022857">
    <property type="term" value="F:transmembrane transporter activity"/>
    <property type="evidence" value="ECO:0007669"/>
    <property type="project" value="InterPro"/>
</dbReference>
<sequence length="423" mass="45061">MTDSTAQTSHANCSMDMPSDLEEPKPPADWPEGGTRAWLVVAGGFCVSFSTFGYSNAYGIYQDYYSQHMLSHETQSTISWIGSVQLFFLYAGGVVGGPLFDRYGAKVMPLPALIMVVAVMMTSLCTQYYQFMLAQGILGGLSSGMLFAPAMTCVSHYFHKRRATALGITVTGSSLGGVVFPIMLSRTIKSLGFAWSVRVVGFVILAMMAVAVLTVKERLPPRRGSILLPSAFARVPYALVVAGLFLMTLGLFTPFFYLPQFAQRQGMSENLASYMLSILNAASVFGRSLPGVVADRIGRYNTLVVEGTCSGILLLCWPAVSSNAGVIVFAVLYGFFSGGIISLMSPCFAQVTPQPNQMGTYLGMAMAMLGVAALAGTPITGALLESGGSFTHPAVFSGVVMLAGTVVSAVARWWQNTALLAKV</sequence>
<dbReference type="CDD" id="cd17352">
    <property type="entry name" value="MFS_MCT_SLC16"/>
    <property type="match status" value="1"/>
</dbReference>
<dbReference type="PANTHER" id="PTHR11360">
    <property type="entry name" value="MONOCARBOXYLATE TRANSPORTER"/>
    <property type="match status" value="1"/>
</dbReference>
<feature type="transmembrane region" description="Helical" evidence="4">
    <location>
        <begin position="390"/>
        <end position="414"/>
    </location>
</feature>
<comment type="caution">
    <text evidence="6">The sequence shown here is derived from an EMBL/GenBank/DDBJ whole genome shotgun (WGS) entry which is preliminary data.</text>
</comment>
<organism evidence="6 7">
    <name type="scientific">Metarhizium humberi</name>
    <dbReference type="NCBI Taxonomy" id="2596975"/>
    <lineage>
        <taxon>Eukaryota</taxon>
        <taxon>Fungi</taxon>
        <taxon>Dikarya</taxon>
        <taxon>Ascomycota</taxon>
        <taxon>Pezizomycotina</taxon>
        <taxon>Sordariomycetes</taxon>
        <taxon>Hypocreomycetidae</taxon>
        <taxon>Hypocreales</taxon>
        <taxon>Clavicipitaceae</taxon>
        <taxon>Metarhizium</taxon>
    </lineage>
</organism>
<feature type="region of interest" description="Disordered" evidence="3">
    <location>
        <begin position="1"/>
        <end position="28"/>
    </location>
</feature>
<feature type="transmembrane region" description="Helical" evidence="4">
    <location>
        <begin position="271"/>
        <end position="289"/>
    </location>
</feature>
<reference evidence="6 7" key="1">
    <citation type="submission" date="2020-07" db="EMBL/GenBank/DDBJ databases">
        <title>Metarhizium humberi genome.</title>
        <authorList>
            <person name="Lysoe E."/>
        </authorList>
    </citation>
    <scope>NUCLEOTIDE SEQUENCE [LARGE SCALE GENOMIC DNA]</scope>
    <source>
        <strain evidence="6 7">ESALQ1638</strain>
    </source>
</reference>
<dbReference type="Pfam" id="PF07690">
    <property type="entry name" value="MFS_1"/>
    <property type="match status" value="1"/>
</dbReference>
<feature type="transmembrane region" description="Helical" evidence="4">
    <location>
        <begin position="361"/>
        <end position="384"/>
    </location>
</feature>
<feature type="transmembrane region" description="Helical" evidence="4">
    <location>
        <begin position="137"/>
        <end position="158"/>
    </location>
</feature>
<comment type="similarity">
    <text evidence="2">Belongs to the major facilitator superfamily. Monocarboxylate porter (TC 2.A.1.13) family.</text>
</comment>
<evidence type="ECO:0000313" key="6">
    <source>
        <dbReference type="EMBL" id="KAH0592982.1"/>
    </source>
</evidence>
<evidence type="ECO:0000256" key="1">
    <source>
        <dbReference type="ARBA" id="ARBA00004141"/>
    </source>
</evidence>
<evidence type="ECO:0000256" key="3">
    <source>
        <dbReference type="SAM" id="MobiDB-lite"/>
    </source>
</evidence>
<feature type="compositionally biased region" description="Polar residues" evidence="3">
    <location>
        <begin position="1"/>
        <end position="12"/>
    </location>
</feature>
<dbReference type="SUPFAM" id="SSF103473">
    <property type="entry name" value="MFS general substrate transporter"/>
    <property type="match status" value="1"/>
</dbReference>
<evidence type="ECO:0000259" key="5">
    <source>
        <dbReference type="PROSITE" id="PS50850"/>
    </source>
</evidence>
<evidence type="ECO:0000313" key="7">
    <source>
        <dbReference type="Proteomes" id="UP000764110"/>
    </source>
</evidence>
<feature type="transmembrane region" description="Helical" evidence="4">
    <location>
        <begin position="195"/>
        <end position="215"/>
    </location>
</feature>
<keyword evidence="4" id="KW-1133">Transmembrane helix</keyword>
<protein>
    <recommendedName>
        <fullName evidence="5">Major facilitator superfamily (MFS) profile domain-containing protein</fullName>
    </recommendedName>
</protein>
<feature type="transmembrane region" description="Helical" evidence="4">
    <location>
        <begin position="301"/>
        <end position="320"/>
    </location>
</feature>
<evidence type="ECO:0000256" key="2">
    <source>
        <dbReference type="ARBA" id="ARBA00006727"/>
    </source>
</evidence>
<dbReference type="PANTHER" id="PTHR11360:SF281">
    <property type="entry name" value="ASPYRIDONES EFFLUX PROTEIN APDF-RELATED"/>
    <property type="match status" value="1"/>
</dbReference>
<dbReference type="InterPro" id="IPR011701">
    <property type="entry name" value="MFS"/>
</dbReference>
<feature type="transmembrane region" description="Helical" evidence="4">
    <location>
        <begin position="112"/>
        <end position="131"/>
    </location>
</feature>
<keyword evidence="7" id="KW-1185">Reference proteome</keyword>
<dbReference type="InterPro" id="IPR020846">
    <property type="entry name" value="MFS_dom"/>
</dbReference>
<evidence type="ECO:0000256" key="4">
    <source>
        <dbReference type="SAM" id="Phobius"/>
    </source>
</evidence>
<feature type="transmembrane region" description="Helical" evidence="4">
    <location>
        <begin position="326"/>
        <end position="349"/>
    </location>
</feature>
<dbReference type="AlphaFoldDB" id="A0A9P8S3R6"/>
<dbReference type="PROSITE" id="PS50850">
    <property type="entry name" value="MFS"/>
    <property type="match status" value="1"/>
</dbReference>
<dbReference type="InterPro" id="IPR050327">
    <property type="entry name" value="Proton-linked_MCT"/>
</dbReference>
<dbReference type="EMBL" id="JACEFI010000024">
    <property type="protein sequence ID" value="KAH0592982.1"/>
    <property type="molecule type" value="Genomic_DNA"/>
</dbReference>
<accession>A0A9P8S3R6</accession>
<keyword evidence="4" id="KW-0812">Transmembrane</keyword>
<name>A0A9P8S3R6_9HYPO</name>
<dbReference type="GO" id="GO:0016020">
    <property type="term" value="C:membrane"/>
    <property type="evidence" value="ECO:0007669"/>
    <property type="project" value="UniProtKB-SubCell"/>
</dbReference>
<feature type="transmembrane region" description="Helical" evidence="4">
    <location>
        <begin position="235"/>
        <end position="259"/>
    </location>
</feature>
<feature type="transmembrane region" description="Helical" evidence="4">
    <location>
        <begin position="165"/>
        <end position="183"/>
    </location>
</feature>